<dbReference type="EMBL" id="JAACYS010000011">
    <property type="protein sequence ID" value="NCU16946.1"/>
    <property type="molecule type" value="Genomic_DNA"/>
</dbReference>
<dbReference type="RefSeq" id="WP_161919782.1">
    <property type="nucleotide sequence ID" value="NZ_JAACYS010000011.1"/>
</dbReference>
<reference evidence="1 2" key="1">
    <citation type="submission" date="2020-01" db="EMBL/GenBank/DDBJ databases">
        <title>A novel Bacillus sp. from Pasinler.</title>
        <authorList>
            <person name="Adiguzel A."/>
            <person name="Ay H."/>
            <person name="Baltaci M.O."/>
        </authorList>
    </citation>
    <scope>NUCLEOTIDE SEQUENCE [LARGE SCALE GENOMIC DNA]</scope>
    <source>
        <strain evidence="1 2">P1</strain>
    </source>
</reference>
<dbReference type="Proteomes" id="UP000743899">
    <property type="component" value="Unassembled WGS sequence"/>
</dbReference>
<comment type="caution">
    <text evidence="1">The sequence shown here is derived from an EMBL/GenBank/DDBJ whole genome shotgun (WGS) entry which is preliminary data.</text>
</comment>
<proteinExistence type="predicted"/>
<name>A0ABX0A0T3_9BACI</name>
<sequence length="633" mass="71105">MRFIKNDKGYSMLLTIFVFLLFTILSISLLSVTLAGANRNSISEDNIQSTELAQMGIDSAIESIHSEIEAELLNKSGINAEIISVTRETFEKVLDDKLKEYTGKTIKSTDLKTGNFTVTIGDDIHTDPNNPLKKSLKITSKGIVDGTEKVITSTVEFGQTEFDTLNYAIGTNISDKCRNNSNNCDNGEGNVFLHGGVQIKGDMKVEGDLFTSKKAYYYIGRERWQTTLKPSILPIENGPKPRLFLGGNIYNNDNINSGYSSHIKTKKGKFNNRYLVNKNNIHNAFNFGEAPIYSSILANQKNDINIENTISSIKSILEEKETEYVYESSNKYYFHKNYEHMNNDKKIVPVSGYNEVEKECKKYSWLFPWICDELEYEYKPIINSNHVHSFTGDSKFKYFYTDGGLTISNRGSFSVKKSNLTKFNIEGDIKNPNNKEAAAYIGGKLTIGNESESSYDINRYDNIEVSGLFYVDDDLHIRGANAKFNAIMFVNGDVTIEYSQIRGLNYGSGKKGSLLIFATGDVNIRNNSVNSDIENPSDIKGYFYSEKDMEIFGVGSNMHINGGIAAKSVVLNAVRGNSNASNHYFPDATNSSKPSRLQINYDSDLIETFNDLIIMQPIINHIDPPRVIERGWK</sequence>
<organism evidence="1 2">
    <name type="scientific">Pallidibacillus pasinlerensis</name>
    <dbReference type="NCBI Taxonomy" id="2703818"/>
    <lineage>
        <taxon>Bacteria</taxon>
        <taxon>Bacillati</taxon>
        <taxon>Bacillota</taxon>
        <taxon>Bacilli</taxon>
        <taxon>Bacillales</taxon>
        <taxon>Bacillaceae</taxon>
        <taxon>Pallidibacillus</taxon>
    </lineage>
</organism>
<evidence type="ECO:0000313" key="2">
    <source>
        <dbReference type="Proteomes" id="UP000743899"/>
    </source>
</evidence>
<gene>
    <name evidence="1" type="ORF">GW534_04060</name>
</gene>
<protein>
    <recommendedName>
        <fullName evidence="3">Type 4 fimbrial biogenesis protein PilX N-terminal domain-containing protein</fullName>
    </recommendedName>
</protein>
<accession>A0ABX0A0T3</accession>
<keyword evidence="2" id="KW-1185">Reference proteome</keyword>
<evidence type="ECO:0000313" key="1">
    <source>
        <dbReference type="EMBL" id="NCU16946.1"/>
    </source>
</evidence>
<evidence type="ECO:0008006" key="3">
    <source>
        <dbReference type="Google" id="ProtNLM"/>
    </source>
</evidence>